<organism evidence="1">
    <name type="scientific">Rhizophora mucronata</name>
    <name type="common">Asiatic mangrove</name>
    <dbReference type="NCBI Taxonomy" id="61149"/>
    <lineage>
        <taxon>Eukaryota</taxon>
        <taxon>Viridiplantae</taxon>
        <taxon>Streptophyta</taxon>
        <taxon>Embryophyta</taxon>
        <taxon>Tracheophyta</taxon>
        <taxon>Spermatophyta</taxon>
        <taxon>Magnoliopsida</taxon>
        <taxon>eudicotyledons</taxon>
        <taxon>Gunneridae</taxon>
        <taxon>Pentapetalae</taxon>
        <taxon>rosids</taxon>
        <taxon>fabids</taxon>
        <taxon>Malpighiales</taxon>
        <taxon>Rhizophoraceae</taxon>
        <taxon>Rhizophora</taxon>
    </lineage>
</organism>
<protein>
    <submittedName>
        <fullName evidence="1">Uncharacterized protein</fullName>
    </submittedName>
</protein>
<reference evidence="1" key="1">
    <citation type="submission" date="2018-02" db="EMBL/GenBank/DDBJ databases">
        <title>Rhizophora mucronata_Transcriptome.</title>
        <authorList>
            <person name="Meera S.P."/>
            <person name="Sreeshan A."/>
            <person name="Augustine A."/>
        </authorList>
    </citation>
    <scope>NUCLEOTIDE SEQUENCE</scope>
    <source>
        <tissue evidence="1">Leaf</tissue>
    </source>
</reference>
<name>A0A2P2N1U9_RHIMU</name>
<sequence length="27" mass="2907">MLPMTQLIGRVLPIVIRIGTGNQSAVK</sequence>
<proteinExistence type="predicted"/>
<dbReference type="AlphaFoldDB" id="A0A2P2N1U9"/>
<evidence type="ECO:0000313" key="1">
    <source>
        <dbReference type="EMBL" id="MBX36455.1"/>
    </source>
</evidence>
<accession>A0A2P2N1U9</accession>
<dbReference type="EMBL" id="GGEC01055971">
    <property type="protein sequence ID" value="MBX36455.1"/>
    <property type="molecule type" value="Transcribed_RNA"/>
</dbReference>